<dbReference type="PANTHER" id="PTHR10410">
    <property type="entry name" value="EUKARYOTIC TRANSLATION INITIATION FACTOR 3 -RELATED"/>
    <property type="match status" value="1"/>
</dbReference>
<protein>
    <recommendedName>
        <fullName evidence="1">JAB1/MPN/MOV34 metalloenzyme domain-containing protein</fullName>
    </recommendedName>
</protein>
<dbReference type="AlphaFoldDB" id="A0A453AV37"/>
<dbReference type="Gramene" id="AET2Gv20268800.2">
    <property type="protein sequence ID" value="AET2Gv20268800.2"/>
    <property type="gene ID" value="AET2Gv20268800"/>
</dbReference>
<sequence length="82" mass="9447">MNESKIFFQEQMALLFHLVKPTITVLMKKPTDLLILSTNKARMLEDVVGWYHSHLGYACCLNAIDVSTQMLNQQFTELFLAL</sequence>
<evidence type="ECO:0000313" key="3">
    <source>
        <dbReference type="Proteomes" id="UP000015105"/>
    </source>
</evidence>
<reference evidence="3" key="2">
    <citation type="journal article" date="2017" name="Nat. Plants">
        <title>The Aegilops tauschii genome reveals multiple impacts of transposons.</title>
        <authorList>
            <person name="Zhao G."/>
            <person name="Zou C."/>
            <person name="Li K."/>
            <person name="Wang K."/>
            <person name="Li T."/>
            <person name="Gao L."/>
            <person name="Zhang X."/>
            <person name="Wang H."/>
            <person name="Yang Z."/>
            <person name="Liu X."/>
            <person name="Jiang W."/>
            <person name="Mao L."/>
            <person name="Kong X."/>
            <person name="Jiao Y."/>
            <person name="Jia J."/>
        </authorList>
    </citation>
    <scope>NUCLEOTIDE SEQUENCE [LARGE SCALE GENOMIC DNA]</scope>
    <source>
        <strain evidence="3">cv. AL8/78</strain>
    </source>
</reference>
<name>A0A453AV37_AEGTS</name>
<dbReference type="SUPFAM" id="SSF102712">
    <property type="entry name" value="JAB1/MPN domain"/>
    <property type="match status" value="1"/>
</dbReference>
<evidence type="ECO:0000313" key="2">
    <source>
        <dbReference type="EnsemblPlants" id="AET2Gv20268800.5"/>
    </source>
</evidence>
<dbReference type="Pfam" id="PF01398">
    <property type="entry name" value="JAB"/>
    <property type="match status" value="1"/>
</dbReference>
<accession>A0A453AV37</accession>
<dbReference type="Gramene" id="AET2Gv20268800.5">
    <property type="protein sequence ID" value="AET2Gv20268800.5"/>
    <property type="gene ID" value="AET2Gv20268800"/>
</dbReference>
<reference evidence="2" key="3">
    <citation type="journal article" date="2017" name="Nature">
        <title>Genome sequence of the progenitor of the wheat D genome Aegilops tauschii.</title>
        <authorList>
            <person name="Luo M.C."/>
            <person name="Gu Y.Q."/>
            <person name="Puiu D."/>
            <person name="Wang H."/>
            <person name="Twardziok S.O."/>
            <person name="Deal K.R."/>
            <person name="Huo N."/>
            <person name="Zhu T."/>
            <person name="Wang L."/>
            <person name="Wang Y."/>
            <person name="McGuire P.E."/>
            <person name="Liu S."/>
            <person name="Long H."/>
            <person name="Ramasamy R.K."/>
            <person name="Rodriguez J.C."/>
            <person name="Van S.L."/>
            <person name="Yuan L."/>
            <person name="Wang Z."/>
            <person name="Xia Z."/>
            <person name="Xiao L."/>
            <person name="Anderson O.D."/>
            <person name="Ouyang S."/>
            <person name="Liang Y."/>
            <person name="Zimin A.V."/>
            <person name="Pertea G."/>
            <person name="Qi P."/>
            <person name="Bennetzen J.L."/>
            <person name="Dai X."/>
            <person name="Dawson M.W."/>
            <person name="Muller H.G."/>
            <person name="Kugler K."/>
            <person name="Rivarola-Duarte L."/>
            <person name="Spannagl M."/>
            <person name="Mayer K.F.X."/>
            <person name="Lu F.H."/>
            <person name="Bevan M.W."/>
            <person name="Leroy P."/>
            <person name="Li P."/>
            <person name="You F.M."/>
            <person name="Sun Q."/>
            <person name="Liu Z."/>
            <person name="Lyons E."/>
            <person name="Wicker T."/>
            <person name="Salzberg S.L."/>
            <person name="Devos K.M."/>
            <person name="Dvorak J."/>
        </authorList>
    </citation>
    <scope>NUCLEOTIDE SEQUENCE [LARGE SCALE GENOMIC DNA]</scope>
    <source>
        <strain evidence="2">cv. AL8/78</strain>
    </source>
</reference>
<evidence type="ECO:0000259" key="1">
    <source>
        <dbReference type="Pfam" id="PF01398"/>
    </source>
</evidence>
<dbReference type="GO" id="GO:0008237">
    <property type="term" value="F:metallopeptidase activity"/>
    <property type="evidence" value="ECO:0007669"/>
    <property type="project" value="InterPro"/>
</dbReference>
<proteinExistence type="predicted"/>
<organism evidence="2 3">
    <name type="scientific">Aegilops tauschii subsp. strangulata</name>
    <name type="common">Goatgrass</name>
    <dbReference type="NCBI Taxonomy" id="200361"/>
    <lineage>
        <taxon>Eukaryota</taxon>
        <taxon>Viridiplantae</taxon>
        <taxon>Streptophyta</taxon>
        <taxon>Embryophyta</taxon>
        <taxon>Tracheophyta</taxon>
        <taxon>Spermatophyta</taxon>
        <taxon>Magnoliopsida</taxon>
        <taxon>Liliopsida</taxon>
        <taxon>Poales</taxon>
        <taxon>Poaceae</taxon>
        <taxon>BOP clade</taxon>
        <taxon>Pooideae</taxon>
        <taxon>Triticodae</taxon>
        <taxon>Triticeae</taxon>
        <taxon>Triticinae</taxon>
        <taxon>Aegilops</taxon>
    </lineage>
</organism>
<dbReference type="Gene3D" id="3.40.140.10">
    <property type="entry name" value="Cytidine Deaminase, domain 2"/>
    <property type="match status" value="1"/>
</dbReference>
<dbReference type="EnsemblPlants" id="AET2Gv20268800.2">
    <property type="protein sequence ID" value="AET2Gv20268800.2"/>
    <property type="gene ID" value="AET2Gv20268800"/>
</dbReference>
<dbReference type="EnsemblPlants" id="AET2Gv20268800.5">
    <property type="protein sequence ID" value="AET2Gv20268800.5"/>
    <property type="gene ID" value="AET2Gv20268800"/>
</dbReference>
<keyword evidence="3" id="KW-1185">Reference proteome</keyword>
<dbReference type="InterPro" id="IPR000555">
    <property type="entry name" value="JAMM/MPN+_dom"/>
</dbReference>
<reference evidence="2" key="5">
    <citation type="journal article" date="2021" name="G3 (Bethesda)">
        <title>Aegilops tauschii genome assembly Aet v5.0 features greater sequence contiguity and improved annotation.</title>
        <authorList>
            <person name="Wang L."/>
            <person name="Zhu T."/>
            <person name="Rodriguez J.C."/>
            <person name="Deal K.R."/>
            <person name="Dubcovsky J."/>
            <person name="McGuire P.E."/>
            <person name="Lux T."/>
            <person name="Spannagl M."/>
            <person name="Mayer K.F.X."/>
            <person name="Baldrich P."/>
            <person name="Meyers B.C."/>
            <person name="Huo N."/>
            <person name="Gu Y.Q."/>
            <person name="Zhou H."/>
            <person name="Devos K.M."/>
            <person name="Bennetzen J.L."/>
            <person name="Unver T."/>
            <person name="Budak H."/>
            <person name="Gulick P.J."/>
            <person name="Galiba G."/>
            <person name="Kalapos B."/>
            <person name="Nelson D.R."/>
            <person name="Li P."/>
            <person name="You F.M."/>
            <person name="Luo M.C."/>
            <person name="Dvorak J."/>
        </authorList>
    </citation>
    <scope>NUCLEOTIDE SEQUENCE [LARGE SCALE GENOMIC DNA]</scope>
    <source>
        <strain evidence="2">cv. AL8/78</strain>
    </source>
</reference>
<reference evidence="3" key="1">
    <citation type="journal article" date="2014" name="Science">
        <title>Ancient hybridizations among the ancestral genomes of bread wheat.</title>
        <authorList>
            <consortium name="International Wheat Genome Sequencing Consortium,"/>
            <person name="Marcussen T."/>
            <person name="Sandve S.R."/>
            <person name="Heier L."/>
            <person name="Spannagl M."/>
            <person name="Pfeifer M."/>
            <person name="Jakobsen K.S."/>
            <person name="Wulff B.B."/>
            <person name="Steuernagel B."/>
            <person name="Mayer K.F."/>
            <person name="Olsen O.A."/>
        </authorList>
    </citation>
    <scope>NUCLEOTIDE SEQUENCE [LARGE SCALE GENOMIC DNA]</scope>
    <source>
        <strain evidence="3">cv. AL8/78</strain>
    </source>
</reference>
<dbReference type="InterPro" id="IPR050242">
    <property type="entry name" value="JAMM_MPN+_peptidase_M67A"/>
</dbReference>
<dbReference type="Proteomes" id="UP000015105">
    <property type="component" value="Chromosome 2D"/>
</dbReference>
<feature type="domain" description="JAB1/MPN/MOV34 metalloenzyme" evidence="1">
    <location>
        <begin position="41"/>
        <end position="77"/>
    </location>
</feature>
<dbReference type="STRING" id="200361.A0A453AV37"/>
<reference evidence="2" key="4">
    <citation type="submission" date="2019-03" db="UniProtKB">
        <authorList>
            <consortium name="EnsemblPlants"/>
        </authorList>
    </citation>
    <scope>IDENTIFICATION</scope>
</reference>